<dbReference type="InterPro" id="IPR036736">
    <property type="entry name" value="ACP-like_sf"/>
</dbReference>
<reference evidence="11 12" key="1">
    <citation type="submission" date="2018-10" db="EMBL/GenBank/DDBJ databases">
        <title>Isolation from cow dung.</title>
        <authorList>
            <person name="Ling L."/>
        </authorList>
    </citation>
    <scope>NUCLEOTIDE SEQUENCE [LARGE SCALE GENOMIC DNA]</scope>
    <source>
        <strain evidence="11 12">NEAU-LL90</strain>
    </source>
</reference>
<dbReference type="GO" id="GO:0000036">
    <property type="term" value="F:acyl carrier activity"/>
    <property type="evidence" value="ECO:0007669"/>
    <property type="project" value="TreeGrafter"/>
</dbReference>
<dbReference type="InterPro" id="IPR001242">
    <property type="entry name" value="Condensation_dom"/>
</dbReference>
<proteinExistence type="inferred from homology"/>
<dbReference type="Gene3D" id="3.30.300.30">
    <property type="match status" value="1"/>
</dbReference>
<comment type="pathway">
    <text evidence="2">Siderophore biosynthesis; mycobactin biosynthesis.</text>
</comment>
<dbReference type="CDD" id="cd19535">
    <property type="entry name" value="Cyc_NRPS"/>
    <property type="match status" value="1"/>
</dbReference>
<dbReference type="SMART" id="SM00823">
    <property type="entry name" value="PKS_PP"/>
    <property type="match status" value="2"/>
</dbReference>
<sequence>MTEERRTTPISPELIRAAIAEMLDLEPATVTPDRDLIELGLDSIRMMRLAGRWRKAGHRVDFATLAAAPTVAAWAELLAATSETSSTTSEPAASQQPIGTHPMTDPGDPSADAPGGPDTLNPADSTADPTAVGPALVAPAAVGATMFARSEGNPIAAESPADQAANTERFGGGNPAHTAANSPANPTAITETFAEGGGNPATAAHTAANSPADPAAITETPADVGNPATADRTAAETADSAAPGTPFPLAPMQHAYWIGRESTHDLGGVAAHLYVEFDGAGLDSERLAQAVAGLVAAHPMLRTRFLPDGTQQTLPVPARPSFAVVDLTADPDPETALEALRQRKTHQILDIAAGQVLDVTLTRLPGGRNRLHVDVDMIAGDAMSYRTMIAELAHRYQGTPVTPPAYTYRQYRTEVAAEPAVREQDRAWWQQRLDGLPGAPELPTVPVAERGPVRSIRHHHWIEPAAKARLLEAAHAHGVTPAVALAAVFAETIGGWSAGSRFLLNLPLFQRESVHPDIDRVIGDFSSSIMLDVDVTDTVTVIERARALQRTLHECAAHSGYAGLDVLRDLGRLRGEPVLAPVVYTSALNLGELFAAEVGTTFGEPVWIISQGPQVLLDAQVTEVRGGLLLNWDVRADAFPAGMIEAMFARYTHAVTQLAAGEAAWDAESAVHLPVSQATVRAAVNATDMLFSNRLLHQGLFERAAVEPAATAVCWTDDNGTARQWSYGELVHSALTVAGGLRAAGIRPGGTVAIQLPKGPDQVLAVFGVLAAGATYLPVGYDQPAARRDVILADGDATLTITDLPGSTAHTVALDTLRAWPDPLPEPVFGDPEAAAYVLFTSGSTGKPKGVAVPHRAAMNTLDAVNDRFEVGPGDRSLMVSALEFDPTVYDMFGLLSAGGAVVTLTPAQRAEPTAWTAAVATHRVTVLTCVPAVLDMMLDADRGELGTLRAALLGGDWVGAELARRAARQIPGCRFAGLGGATETAIHSTVCEVSEPPAHWVTVPWGVPLPNVRCRVAGPAGRDCPDWVPGELWVGGRNVALGYRNDPQRTAERFVDHDGIRWYRTGDLARYRPDGTLEFLGRADHQVQLRGYRIELGEVETSLRSAPGVRHAIAAVVGGVTPRLVAAVAGTAGEPEIWAAAAELLPGYMMPAQLVVLDRMPLTANGKLDRRAVAGLLDGAGAAESSPGRAPADDLEAALAHLAGEVLGREPIGVEDDFFTLGGDSVQATTMTARIRELLDVGHALVGDLFAARTVAALAERLAARDSRERLVAIGALYLEVAAMSDADVLAG</sequence>
<keyword evidence="6" id="KW-0597">Phosphoprotein</keyword>
<dbReference type="Pfam" id="PF00550">
    <property type="entry name" value="PP-binding"/>
    <property type="match status" value="2"/>
</dbReference>
<dbReference type="InterPro" id="IPR042099">
    <property type="entry name" value="ANL_N_sf"/>
</dbReference>
<evidence type="ECO:0000256" key="6">
    <source>
        <dbReference type="ARBA" id="ARBA00022553"/>
    </source>
</evidence>
<dbReference type="FunFam" id="3.30.559.10:FF:000023">
    <property type="entry name" value="Non-ribosomal peptide synthetase"/>
    <property type="match status" value="1"/>
</dbReference>
<dbReference type="PROSITE" id="PS00012">
    <property type="entry name" value="PHOSPHOPANTETHEINE"/>
    <property type="match status" value="1"/>
</dbReference>
<dbReference type="EMBL" id="RFFH01000022">
    <property type="protein sequence ID" value="RMI28378.1"/>
    <property type="molecule type" value="Genomic_DNA"/>
</dbReference>
<dbReference type="Gene3D" id="3.30.559.10">
    <property type="entry name" value="Chloramphenicol acetyltransferase-like domain"/>
    <property type="match status" value="1"/>
</dbReference>
<dbReference type="InterPro" id="IPR009081">
    <property type="entry name" value="PP-bd_ACP"/>
</dbReference>
<feature type="domain" description="Carrier" evidence="10">
    <location>
        <begin position="9"/>
        <end position="82"/>
    </location>
</feature>
<dbReference type="GO" id="GO:0043041">
    <property type="term" value="P:amino acid activation for nonribosomal peptide biosynthetic process"/>
    <property type="evidence" value="ECO:0007669"/>
    <property type="project" value="TreeGrafter"/>
</dbReference>
<feature type="compositionally biased region" description="Low complexity" evidence="9">
    <location>
        <begin position="82"/>
        <end position="94"/>
    </location>
</feature>
<evidence type="ECO:0000259" key="10">
    <source>
        <dbReference type="PROSITE" id="PS50075"/>
    </source>
</evidence>
<dbReference type="Gene3D" id="1.10.1200.10">
    <property type="entry name" value="ACP-like"/>
    <property type="match status" value="1"/>
</dbReference>
<name>A0A3M2L1F5_9NOCA</name>
<dbReference type="PROSITE" id="PS00455">
    <property type="entry name" value="AMP_BINDING"/>
    <property type="match status" value="1"/>
</dbReference>
<dbReference type="Pfam" id="PF00501">
    <property type="entry name" value="AMP-binding"/>
    <property type="match status" value="1"/>
</dbReference>
<dbReference type="InterPro" id="IPR045851">
    <property type="entry name" value="AMP-bd_C_sf"/>
</dbReference>
<dbReference type="UniPathway" id="UPA00011"/>
<dbReference type="InterPro" id="IPR020845">
    <property type="entry name" value="AMP-binding_CS"/>
</dbReference>
<keyword evidence="7" id="KW-0436">Ligase</keyword>
<comment type="caution">
    <text evidence="11">The sequence shown here is derived from an EMBL/GenBank/DDBJ whole genome shotgun (WGS) entry which is preliminary data.</text>
</comment>
<dbReference type="PROSITE" id="PS50075">
    <property type="entry name" value="CARRIER"/>
    <property type="match status" value="2"/>
</dbReference>
<organism evidence="11 12">
    <name type="scientific">Nocardia stercoris</name>
    <dbReference type="NCBI Taxonomy" id="2483361"/>
    <lineage>
        <taxon>Bacteria</taxon>
        <taxon>Bacillati</taxon>
        <taxon>Actinomycetota</taxon>
        <taxon>Actinomycetes</taxon>
        <taxon>Mycobacteriales</taxon>
        <taxon>Nocardiaceae</taxon>
        <taxon>Nocardia</taxon>
    </lineage>
</organism>
<feature type="compositionally biased region" description="Low complexity" evidence="9">
    <location>
        <begin position="105"/>
        <end position="118"/>
    </location>
</feature>
<dbReference type="Proteomes" id="UP000279275">
    <property type="component" value="Unassembled WGS sequence"/>
</dbReference>
<protein>
    <recommendedName>
        <fullName evidence="4">Phenyloxazoline synthase MbtB</fullName>
    </recommendedName>
    <alternativeName>
        <fullName evidence="8">Mycobactin synthetase protein B</fullName>
    </alternativeName>
</protein>
<feature type="compositionally biased region" description="Polar residues" evidence="9">
    <location>
        <begin position="179"/>
        <end position="190"/>
    </location>
</feature>
<dbReference type="SUPFAM" id="SSF56801">
    <property type="entry name" value="Acetyl-CoA synthetase-like"/>
    <property type="match status" value="1"/>
</dbReference>
<dbReference type="Pfam" id="PF00668">
    <property type="entry name" value="Condensation"/>
    <property type="match status" value="1"/>
</dbReference>
<keyword evidence="5" id="KW-0596">Phosphopantetheine</keyword>
<evidence type="ECO:0000256" key="7">
    <source>
        <dbReference type="ARBA" id="ARBA00022598"/>
    </source>
</evidence>
<dbReference type="FunFam" id="3.30.559.30:FF:000006">
    <property type="entry name" value="Yersiniabactin polyketide/non-ribosomal peptide synthetase"/>
    <property type="match status" value="1"/>
</dbReference>
<evidence type="ECO:0000256" key="3">
    <source>
        <dbReference type="ARBA" id="ARBA00007380"/>
    </source>
</evidence>
<comment type="cofactor">
    <cofactor evidence="1">
        <name>pantetheine 4'-phosphate</name>
        <dbReference type="ChEBI" id="CHEBI:47942"/>
    </cofactor>
</comment>
<dbReference type="GO" id="GO:0005737">
    <property type="term" value="C:cytoplasm"/>
    <property type="evidence" value="ECO:0007669"/>
    <property type="project" value="TreeGrafter"/>
</dbReference>
<dbReference type="SUPFAM" id="SSF47336">
    <property type="entry name" value="ACP-like"/>
    <property type="match status" value="2"/>
</dbReference>
<dbReference type="InterPro" id="IPR023213">
    <property type="entry name" value="CAT-like_dom_sf"/>
</dbReference>
<dbReference type="SUPFAM" id="SSF52777">
    <property type="entry name" value="CoA-dependent acyltransferases"/>
    <property type="match status" value="2"/>
</dbReference>
<feature type="region of interest" description="Disordered" evidence="9">
    <location>
        <begin position="155"/>
        <end position="246"/>
    </location>
</feature>
<dbReference type="PANTHER" id="PTHR45527:SF10">
    <property type="entry name" value="PYOCHELIN SYNTHASE PCHF"/>
    <property type="match status" value="1"/>
</dbReference>
<dbReference type="InterPro" id="IPR010071">
    <property type="entry name" value="AA_adenyl_dom"/>
</dbReference>
<evidence type="ECO:0000256" key="5">
    <source>
        <dbReference type="ARBA" id="ARBA00022450"/>
    </source>
</evidence>
<dbReference type="GO" id="GO:0044550">
    <property type="term" value="P:secondary metabolite biosynthetic process"/>
    <property type="evidence" value="ECO:0007669"/>
    <property type="project" value="TreeGrafter"/>
</dbReference>
<feature type="compositionally biased region" description="Low complexity" evidence="9">
    <location>
        <begin position="228"/>
        <end position="242"/>
    </location>
</feature>
<evidence type="ECO:0000256" key="9">
    <source>
        <dbReference type="SAM" id="MobiDB-lite"/>
    </source>
</evidence>
<dbReference type="GO" id="GO:0031177">
    <property type="term" value="F:phosphopantetheine binding"/>
    <property type="evidence" value="ECO:0007669"/>
    <property type="project" value="InterPro"/>
</dbReference>
<dbReference type="InterPro" id="IPR029058">
    <property type="entry name" value="AB_hydrolase_fold"/>
</dbReference>
<dbReference type="InterPro" id="IPR057737">
    <property type="entry name" value="Condensation_MtbB-like"/>
</dbReference>
<evidence type="ECO:0000256" key="1">
    <source>
        <dbReference type="ARBA" id="ARBA00001957"/>
    </source>
</evidence>
<dbReference type="FunFam" id="3.40.50.12780:FF:000012">
    <property type="entry name" value="Non-ribosomal peptide synthetase"/>
    <property type="match status" value="1"/>
</dbReference>
<evidence type="ECO:0000313" key="12">
    <source>
        <dbReference type="Proteomes" id="UP000279275"/>
    </source>
</evidence>
<feature type="domain" description="Carrier" evidence="10">
    <location>
        <begin position="1191"/>
        <end position="1267"/>
    </location>
</feature>
<keyword evidence="12" id="KW-1185">Reference proteome</keyword>
<evidence type="ECO:0000256" key="2">
    <source>
        <dbReference type="ARBA" id="ARBA00005102"/>
    </source>
</evidence>
<dbReference type="OrthoDB" id="2472181at2"/>
<dbReference type="GO" id="GO:0016874">
    <property type="term" value="F:ligase activity"/>
    <property type="evidence" value="ECO:0007669"/>
    <property type="project" value="UniProtKB-KW"/>
</dbReference>
<evidence type="ECO:0000256" key="8">
    <source>
        <dbReference type="ARBA" id="ARBA00033440"/>
    </source>
</evidence>
<dbReference type="InterPro" id="IPR000873">
    <property type="entry name" value="AMP-dep_synth/lig_dom"/>
</dbReference>
<evidence type="ECO:0000256" key="4">
    <source>
        <dbReference type="ARBA" id="ARBA00016743"/>
    </source>
</evidence>
<dbReference type="RefSeq" id="WP_122191622.1">
    <property type="nucleotide sequence ID" value="NZ_RFFH01000022.1"/>
</dbReference>
<dbReference type="InterPro" id="IPR006162">
    <property type="entry name" value="Ppantetheine_attach_site"/>
</dbReference>
<accession>A0A3M2L1F5</accession>
<dbReference type="InterPro" id="IPR020806">
    <property type="entry name" value="PKS_PP-bd"/>
</dbReference>
<dbReference type="Gene3D" id="3.40.50.1820">
    <property type="entry name" value="alpha/beta hydrolase"/>
    <property type="match status" value="1"/>
</dbReference>
<feature type="region of interest" description="Disordered" evidence="9">
    <location>
        <begin position="82"/>
        <end position="131"/>
    </location>
</feature>
<dbReference type="FunFam" id="1.10.1200.10:FF:000016">
    <property type="entry name" value="Non-ribosomal peptide synthase"/>
    <property type="match status" value="1"/>
</dbReference>
<feature type="compositionally biased region" description="Low complexity" evidence="9">
    <location>
        <begin position="200"/>
        <end position="218"/>
    </location>
</feature>
<dbReference type="NCBIfam" id="TIGR01733">
    <property type="entry name" value="AA-adenyl-dom"/>
    <property type="match status" value="1"/>
</dbReference>
<dbReference type="PANTHER" id="PTHR45527">
    <property type="entry name" value="NONRIBOSOMAL PEPTIDE SYNTHETASE"/>
    <property type="match status" value="1"/>
</dbReference>
<evidence type="ECO:0000313" key="11">
    <source>
        <dbReference type="EMBL" id="RMI28378.1"/>
    </source>
</evidence>
<dbReference type="Gene3D" id="3.40.50.12780">
    <property type="entry name" value="N-terminal domain of ligase-like"/>
    <property type="match status" value="1"/>
</dbReference>
<comment type="similarity">
    <text evidence="3">Belongs to the ATP-dependent AMP-binding enzyme family. MbtB subfamily.</text>
</comment>
<gene>
    <name evidence="11" type="ORF">EBN03_30470</name>
</gene>
<dbReference type="Gene3D" id="3.30.559.30">
    <property type="entry name" value="Nonribosomal peptide synthetase, condensation domain"/>
    <property type="match status" value="1"/>
</dbReference>